<gene>
    <name evidence="1" type="ORF">MtrunA17_Chr8g0339321</name>
</gene>
<sequence length="130" mass="14366">MKSYFSFDLLSISTSCSSTQLPTTASKSLAILFIDFSTFPSKPNQPRIGIKSLGTNSPEICINSFISFTIFPCASTSSTSFKYSKYLFPQIIFVIILNVNLSNHSLITTLTFPTLTYNDKSFIKVSISDS</sequence>
<evidence type="ECO:0000313" key="1">
    <source>
        <dbReference type="EMBL" id="RHN39015.1"/>
    </source>
</evidence>
<comment type="caution">
    <text evidence="1">The sequence shown here is derived from an EMBL/GenBank/DDBJ whole genome shotgun (WGS) entry which is preliminary data.</text>
</comment>
<reference evidence="1" key="1">
    <citation type="journal article" date="2018" name="Nat. Plants">
        <title>Whole-genome landscape of Medicago truncatula symbiotic genes.</title>
        <authorList>
            <person name="Pecrix Y."/>
            <person name="Gamas P."/>
            <person name="Carrere S."/>
        </authorList>
    </citation>
    <scope>NUCLEOTIDE SEQUENCE</scope>
    <source>
        <tissue evidence="1">Leaves</tissue>
    </source>
</reference>
<proteinExistence type="predicted"/>
<dbReference type="EMBL" id="PSQE01000008">
    <property type="protein sequence ID" value="RHN39015.1"/>
    <property type="molecule type" value="Genomic_DNA"/>
</dbReference>
<dbReference type="Proteomes" id="UP000265566">
    <property type="component" value="Chromosome 8"/>
</dbReference>
<dbReference type="AlphaFoldDB" id="A0A396GK41"/>
<accession>A0A396GK41</accession>
<organism evidence="1">
    <name type="scientific">Medicago truncatula</name>
    <name type="common">Barrel medic</name>
    <name type="synonym">Medicago tribuloides</name>
    <dbReference type="NCBI Taxonomy" id="3880"/>
    <lineage>
        <taxon>Eukaryota</taxon>
        <taxon>Viridiplantae</taxon>
        <taxon>Streptophyta</taxon>
        <taxon>Embryophyta</taxon>
        <taxon>Tracheophyta</taxon>
        <taxon>Spermatophyta</taxon>
        <taxon>Magnoliopsida</taxon>
        <taxon>eudicotyledons</taxon>
        <taxon>Gunneridae</taxon>
        <taxon>Pentapetalae</taxon>
        <taxon>rosids</taxon>
        <taxon>fabids</taxon>
        <taxon>Fabales</taxon>
        <taxon>Fabaceae</taxon>
        <taxon>Papilionoideae</taxon>
        <taxon>50 kb inversion clade</taxon>
        <taxon>NPAAA clade</taxon>
        <taxon>Hologalegina</taxon>
        <taxon>IRL clade</taxon>
        <taxon>Trifolieae</taxon>
        <taxon>Medicago</taxon>
    </lineage>
</organism>
<dbReference type="Gramene" id="rna45000">
    <property type="protein sequence ID" value="RHN39015.1"/>
    <property type="gene ID" value="gene45000"/>
</dbReference>
<protein>
    <submittedName>
        <fullName evidence="1">Uncharacterized protein</fullName>
    </submittedName>
</protein>
<name>A0A396GK41_MEDTR</name>